<feature type="transmembrane region" description="Helical" evidence="4">
    <location>
        <begin position="12"/>
        <end position="32"/>
    </location>
</feature>
<keyword evidence="3" id="KW-0804">Transcription</keyword>
<keyword evidence="8" id="KW-1185">Reference proteome</keyword>
<evidence type="ECO:0000256" key="4">
    <source>
        <dbReference type="SAM" id="Phobius"/>
    </source>
</evidence>
<dbReference type="SMART" id="SM00342">
    <property type="entry name" value="HTH_ARAC"/>
    <property type="match status" value="1"/>
</dbReference>
<dbReference type="OrthoDB" id="1877256at2"/>
<dbReference type="InterPro" id="IPR018060">
    <property type="entry name" value="HTH_AraC"/>
</dbReference>
<name>A0A4Y8M2A8_9BACL</name>
<accession>A0A4Y8M2A8</accession>
<keyword evidence="4" id="KW-0812">Transmembrane</keyword>
<evidence type="ECO:0000259" key="5">
    <source>
        <dbReference type="PROSITE" id="PS01124"/>
    </source>
</evidence>
<gene>
    <name evidence="7" type="ORF">E2980_05980</name>
</gene>
<dbReference type="SUPFAM" id="SSF46689">
    <property type="entry name" value="Homeodomain-like"/>
    <property type="match status" value="1"/>
</dbReference>
<evidence type="ECO:0000259" key="6">
    <source>
        <dbReference type="PROSITE" id="PS50013"/>
    </source>
</evidence>
<dbReference type="Gene3D" id="1.10.10.60">
    <property type="entry name" value="Homeodomain-like"/>
    <property type="match status" value="2"/>
</dbReference>
<dbReference type="RefSeq" id="WP_135151243.1">
    <property type="nucleotide sequence ID" value="NZ_SOMN01000005.1"/>
</dbReference>
<feature type="transmembrane region" description="Helical" evidence="4">
    <location>
        <begin position="261"/>
        <end position="281"/>
    </location>
</feature>
<dbReference type="Pfam" id="PF12833">
    <property type="entry name" value="HTH_18"/>
    <property type="match status" value="1"/>
</dbReference>
<dbReference type="InterPro" id="IPR009057">
    <property type="entry name" value="Homeodomain-like_sf"/>
</dbReference>
<organism evidence="7 8">
    <name type="scientific">Cohnella luojiensis</name>
    <dbReference type="NCBI Taxonomy" id="652876"/>
    <lineage>
        <taxon>Bacteria</taxon>
        <taxon>Bacillati</taxon>
        <taxon>Bacillota</taxon>
        <taxon>Bacilli</taxon>
        <taxon>Bacillales</taxon>
        <taxon>Paenibacillaceae</taxon>
        <taxon>Cohnella</taxon>
    </lineage>
</organism>
<keyword evidence="2" id="KW-0238">DNA-binding</keyword>
<proteinExistence type="predicted"/>
<dbReference type="GO" id="GO:0003700">
    <property type="term" value="F:DNA-binding transcription factor activity"/>
    <property type="evidence" value="ECO:0007669"/>
    <property type="project" value="InterPro"/>
</dbReference>
<dbReference type="AlphaFoldDB" id="A0A4Y8M2A8"/>
<feature type="domain" description="Chromo" evidence="6">
    <location>
        <begin position="558"/>
        <end position="629"/>
    </location>
</feature>
<dbReference type="GO" id="GO:0043565">
    <property type="term" value="F:sequence-specific DNA binding"/>
    <property type="evidence" value="ECO:0007669"/>
    <property type="project" value="InterPro"/>
</dbReference>
<dbReference type="InterPro" id="IPR000953">
    <property type="entry name" value="Chromo/chromo_shadow_dom"/>
</dbReference>
<keyword evidence="4" id="KW-1133">Transmembrane helix</keyword>
<dbReference type="PROSITE" id="PS50013">
    <property type="entry name" value="CHROMO_2"/>
    <property type="match status" value="1"/>
</dbReference>
<feature type="domain" description="HTH araC/xylS-type" evidence="5">
    <location>
        <begin position="635"/>
        <end position="734"/>
    </location>
</feature>
<evidence type="ECO:0000313" key="7">
    <source>
        <dbReference type="EMBL" id="TFE28941.1"/>
    </source>
</evidence>
<comment type="caution">
    <text evidence="7">The sequence shown here is derived from an EMBL/GenBank/DDBJ whole genome shotgun (WGS) entry which is preliminary data.</text>
</comment>
<evidence type="ECO:0000256" key="2">
    <source>
        <dbReference type="ARBA" id="ARBA00023125"/>
    </source>
</evidence>
<dbReference type="PANTHER" id="PTHR43280:SF28">
    <property type="entry name" value="HTH-TYPE TRANSCRIPTIONAL ACTIVATOR RHAS"/>
    <property type="match status" value="1"/>
</dbReference>
<keyword evidence="4" id="KW-0472">Membrane</keyword>
<dbReference type="EMBL" id="SOMN01000005">
    <property type="protein sequence ID" value="TFE28941.1"/>
    <property type="molecule type" value="Genomic_DNA"/>
</dbReference>
<dbReference type="Proteomes" id="UP000297900">
    <property type="component" value="Unassembled WGS sequence"/>
</dbReference>
<evidence type="ECO:0000256" key="3">
    <source>
        <dbReference type="ARBA" id="ARBA00023163"/>
    </source>
</evidence>
<dbReference type="PROSITE" id="PS01124">
    <property type="entry name" value="HTH_ARAC_FAMILY_2"/>
    <property type="match status" value="1"/>
</dbReference>
<evidence type="ECO:0000256" key="1">
    <source>
        <dbReference type="ARBA" id="ARBA00023015"/>
    </source>
</evidence>
<dbReference type="PANTHER" id="PTHR43280">
    <property type="entry name" value="ARAC-FAMILY TRANSCRIPTIONAL REGULATOR"/>
    <property type="match status" value="1"/>
</dbReference>
<protein>
    <submittedName>
        <fullName evidence="7">AraC family transcriptional regulator</fullName>
    </submittedName>
</protein>
<reference evidence="7 8" key="1">
    <citation type="submission" date="2019-03" db="EMBL/GenBank/DDBJ databases">
        <title>Cohnella endophytica sp. nov., a novel endophytic bacterium isolated from bark of Sonneratia apetala.</title>
        <authorList>
            <person name="Tuo L."/>
        </authorList>
    </citation>
    <scope>NUCLEOTIDE SEQUENCE [LARGE SCALE GENOMIC DNA]</scope>
    <source>
        <strain evidence="7 8">CCTCC AB 208254</strain>
    </source>
</reference>
<keyword evidence="1" id="KW-0805">Transcription regulation</keyword>
<sequence>MNSNWFRRLLLSYLPMFFIVITILFFVFFQTLNEQNRKEAIKANEFLTQQVIRFTDNSLKTVDYRVLRDILSAPVLKRFFSTDSNDVYESIEATKLMDDWKFNYQIIDSIYFLRLQDHFILGDGSGLTSDFLDAPFINPYVEQTNIPGKWTGKRVYTTYPNEKPSEVITMVQGYPRFTNKKSGYIVVNVSLSKLKRSIAPMYNSDLTFVRMKDVQGGSLLGDDTGNQKNPSVFSRYISPYTGWEVTSGPVDKGILRIVLHFYNVWLIMAIAAVILGVLWVVHVSRRNYKPISQLVSLIRTSSLINQDVGKPDKNEFGFIRGALEHLMEETKKTRQQNNENMILQKKHRFQEAVEGSFPIRETEWQADLIKYNVNPAGSYSFVLVLDIDRYRNFTETFKPHDQSILKFVVSSVVHEMAQLSEASAWAEWTADRRLSAIVWVPENENSDGLSDIIGEQIVEWIRGNLGFSVTLGIDGMAIRLEEIRRSHEIASNLLQYKAVLGTGRLIRSDEVNSSQSRIHEYFGTIHSLSQAMRLPENAWHKHLEDLFKQIKDSVSSRKEIESLLQFLQQQLSRVFLEMSREYRIVWKDKEAEWLELEKSWETVEELEGACGRIFEEMSDKMQVLRDSQKTRVVIGDIRSYIEENYGNPELSLDYLSDKFMMQTKNISKLFKEEFGENFVDFLIGLRIENAKKLFLETDKSLQEISAEIGYYNYNSFNRAFRNVAGISPSDYRKQAFR</sequence>
<evidence type="ECO:0000313" key="8">
    <source>
        <dbReference type="Proteomes" id="UP000297900"/>
    </source>
</evidence>